<name>A0A5C1QM95_9SPIO</name>
<dbReference type="OrthoDB" id="9806864at2"/>
<evidence type="ECO:0000259" key="8">
    <source>
        <dbReference type="PROSITE" id="PS50995"/>
    </source>
</evidence>
<keyword evidence="3" id="KW-0238">DNA-binding</keyword>
<evidence type="ECO:0000256" key="7">
    <source>
        <dbReference type="ARBA" id="ARBA00047207"/>
    </source>
</evidence>
<dbReference type="GO" id="GO:0003677">
    <property type="term" value="F:DNA binding"/>
    <property type="evidence" value="ECO:0007669"/>
    <property type="project" value="UniProtKB-KW"/>
</dbReference>
<evidence type="ECO:0000313" key="9">
    <source>
        <dbReference type="EMBL" id="QEN08090.1"/>
    </source>
</evidence>
<dbReference type="PANTHER" id="PTHR42756:SF1">
    <property type="entry name" value="TRANSCRIPTIONAL REPRESSOR OF EMRAB OPERON"/>
    <property type="match status" value="1"/>
</dbReference>
<dbReference type="InterPro" id="IPR036388">
    <property type="entry name" value="WH-like_DNA-bd_sf"/>
</dbReference>
<gene>
    <name evidence="9" type="ORF">EXM22_08860</name>
</gene>
<dbReference type="GO" id="GO:0005737">
    <property type="term" value="C:cytoplasm"/>
    <property type="evidence" value="ECO:0007669"/>
    <property type="project" value="UniProtKB-SubCell"/>
</dbReference>
<dbReference type="Proteomes" id="UP000324209">
    <property type="component" value="Chromosome"/>
</dbReference>
<dbReference type="InterPro" id="IPR055166">
    <property type="entry name" value="Transc_reg_Sar_Rot_HTH"/>
</dbReference>
<keyword evidence="10" id="KW-1185">Reference proteome</keyword>
<dbReference type="SUPFAM" id="SSF46785">
    <property type="entry name" value="Winged helix' DNA-binding domain"/>
    <property type="match status" value="1"/>
</dbReference>
<evidence type="ECO:0000256" key="1">
    <source>
        <dbReference type="ARBA" id="ARBA00004496"/>
    </source>
</evidence>
<comment type="subcellular location">
    <subcellularLocation>
        <location evidence="1">Cytoplasm</location>
    </subcellularLocation>
</comment>
<evidence type="ECO:0000313" key="10">
    <source>
        <dbReference type="Proteomes" id="UP000324209"/>
    </source>
</evidence>
<protein>
    <recommendedName>
        <fullName evidence="6">HTH-type transcriptional regulator SarZ</fullName>
    </recommendedName>
    <alternativeName>
        <fullName evidence="7">Staphylococcal accessory regulator Z</fullName>
    </alternativeName>
</protein>
<dbReference type="GO" id="GO:0003700">
    <property type="term" value="F:DNA-binding transcription factor activity"/>
    <property type="evidence" value="ECO:0007669"/>
    <property type="project" value="InterPro"/>
</dbReference>
<proteinExistence type="inferred from homology"/>
<feature type="domain" description="HTH marR-type" evidence="8">
    <location>
        <begin position="9"/>
        <end position="139"/>
    </location>
</feature>
<keyword evidence="4" id="KW-0804">Transcription</keyword>
<accession>A0A5C1QM95</accession>
<dbReference type="AlphaFoldDB" id="A0A5C1QM95"/>
<dbReference type="RefSeq" id="WP_149486170.1">
    <property type="nucleotide sequence ID" value="NZ_CP036150.1"/>
</dbReference>
<reference evidence="9 10" key="1">
    <citation type="submission" date="2019-02" db="EMBL/GenBank/DDBJ databases">
        <title>Complete Genome Sequence and Methylome Analysis of free living Spirochaetas.</title>
        <authorList>
            <person name="Fomenkov A."/>
            <person name="Dubinina G."/>
            <person name="Leshcheva N."/>
            <person name="Mikheeva N."/>
            <person name="Grabovich M."/>
            <person name="Vincze T."/>
            <person name="Roberts R.J."/>
        </authorList>
    </citation>
    <scope>NUCLEOTIDE SEQUENCE [LARGE SCALE GENOMIC DNA]</scope>
    <source>
        <strain evidence="9 10">K2</strain>
    </source>
</reference>
<evidence type="ECO:0000256" key="6">
    <source>
        <dbReference type="ARBA" id="ARBA00047188"/>
    </source>
</evidence>
<dbReference type="EMBL" id="CP036150">
    <property type="protein sequence ID" value="QEN08090.1"/>
    <property type="molecule type" value="Genomic_DNA"/>
</dbReference>
<dbReference type="InterPro" id="IPR036390">
    <property type="entry name" value="WH_DNA-bd_sf"/>
</dbReference>
<dbReference type="KEGG" id="ock:EXM22_08860"/>
<organism evidence="9 10">
    <name type="scientific">Oceanispirochaeta crateris</name>
    <dbReference type="NCBI Taxonomy" id="2518645"/>
    <lineage>
        <taxon>Bacteria</taxon>
        <taxon>Pseudomonadati</taxon>
        <taxon>Spirochaetota</taxon>
        <taxon>Spirochaetia</taxon>
        <taxon>Spirochaetales</taxon>
        <taxon>Spirochaetaceae</taxon>
        <taxon>Oceanispirochaeta</taxon>
    </lineage>
</organism>
<evidence type="ECO:0000256" key="2">
    <source>
        <dbReference type="ARBA" id="ARBA00023015"/>
    </source>
</evidence>
<dbReference type="PROSITE" id="PS50995">
    <property type="entry name" value="HTH_MARR_2"/>
    <property type="match status" value="1"/>
</dbReference>
<dbReference type="SMART" id="SM00347">
    <property type="entry name" value="HTH_MARR"/>
    <property type="match status" value="1"/>
</dbReference>
<evidence type="ECO:0000256" key="3">
    <source>
        <dbReference type="ARBA" id="ARBA00023125"/>
    </source>
</evidence>
<comment type="similarity">
    <text evidence="5">Belongs to the SarZ family.</text>
</comment>
<evidence type="ECO:0000256" key="4">
    <source>
        <dbReference type="ARBA" id="ARBA00023163"/>
    </source>
</evidence>
<keyword evidence="2" id="KW-0805">Transcription regulation</keyword>
<dbReference type="Gene3D" id="1.10.10.10">
    <property type="entry name" value="Winged helix-like DNA-binding domain superfamily/Winged helix DNA-binding domain"/>
    <property type="match status" value="1"/>
</dbReference>
<dbReference type="Pfam" id="PF22381">
    <property type="entry name" value="Staph_reg_Sar_Rot"/>
    <property type="match status" value="1"/>
</dbReference>
<sequence length="154" mass="18537">MNESELRLDRQICFRLYRASRSIIRLYQPILDTLNITYPQYITMLVLWEDNVIDFKDLGRRLDLKTGTLTPIVKNLEQLGYVQREQNREDKRKIWVKITETGKELKSRAQSIPESLNHFINMDQEQYERYAFLLDELVDLLKNAETKQKEKELR</sequence>
<dbReference type="PANTHER" id="PTHR42756">
    <property type="entry name" value="TRANSCRIPTIONAL REGULATOR, MARR"/>
    <property type="match status" value="1"/>
</dbReference>
<evidence type="ECO:0000256" key="5">
    <source>
        <dbReference type="ARBA" id="ARBA00046337"/>
    </source>
</evidence>
<dbReference type="InterPro" id="IPR000835">
    <property type="entry name" value="HTH_MarR-typ"/>
</dbReference>